<dbReference type="KEGG" id="gma:AciX8_2366"/>
<dbReference type="GO" id="GO:0006146">
    <property type="term" value="P:adenine catabolic process"/>
    <property type="evidence" value="ECO:0007669"/>
    <property type="project" value="UniProtKB-UniRule"/>
</dbReference>
<dbReference type="GO" id="GO:0008270">
    <property type="term" value="F:zinc ion binding"/>
    <property type="evidence" value="ECO:0007669"/>
    <property type="project" value="UniProtKB-UniRule"/>
</dbReference>
<dbReference type="NCBIfam" id="TIGR01430">
    <property type="entry name" value="aden_deam"/>
    <property type="match status" value="1"/>
</dbReference>
<feature type="binding site" evidence="5">
    <location>
        <position position="203"/>
    </location>
    <ligand>
        <name>Zn(2+)</name>
        <dbReference type="ChEBI" id="CHEBI:29105"/>
        <note>catalytic</note>
    </ligand>
</feature>
<name>G8NX69_GRAMM</name>
<comment type="function">
    <text evidence="5">Catalyzes the hydrolytic deamination of adenine to hypoxanthine. Plays an important role in the purine salvage pathway and in nitrogen catabolism.</text>
</comment>
<evidence type="ECO:0000259" key="6">
    <source>
        <dbReference type="Pfam" id="PF00962"/>
    </source>
</evidence>
<feature type="binding site" evidence="5">
    <location>
        <position position="25"/>
    </location>
    <ligand>
        <name>Zn(2+)</name>
        <dbReference type="ChEBI" id="CHEBI:29105"/>
        <note>catalytic</note>
    </ligand>
</feature>
<dbReference type="Proteomes" id="UP000007113">
    <property type="component" value="Chromosome"/>
</dbReference>
<keyword evidence="1 5" id="KW-0479">Metal-binding</keyword>
<dbReference type="GO" id="GO:0009117">
    <property type="term" value="P:nucleotide metabolic process"/>
    <property type="evidence" value="ECO:0007669"/>
    <property type="project" value="UniProtKB-KW"/>
</dbReference>
<evidence type="ECO:0000313" key="7">
    <source>
        <dbReference type="EMBL" id="AEU36683.1"/>
    </source>
</evidence>
<dbReference type="InterPro" id="IPR006330">
    <property type="entry name" value="Ado/ade_deaminase"/>
</dbReference>
<dbReference type="GO" id="GO:0043103">
    <property type="term" value="P:hypoxanthine salvage"/>
    <property type="evidence" value="ECO:0007669"/>
    <property type="project" value="UniProtKB-UniRule"/>
</dbReference>
<dbReference type="OrthoDB" id="9779574at2"/>
<dbReference type="EC" id="3.5.4.2" evidence="5"/>
<evidence type="ECO:0000313" key="8">
    <source>
        <dbReference type="Proteomes" id="UP000007113"/>
    </source>
</evidence>
<feature type="domain" description="Adenosine deaminase" evidence="6">
    <location>
        <begin position="18"/>
        <end position="337"/>
    </location>
</feature>
<keyword evidence="8" id="KW-1185">Reference proteome</keyword>
<dbReference type="PANTHER" id="PTHR43114:SF6">
    <property type="entry name" value="ADENINE DEAMINASE"/>
    <property type="match status" value="1"/>
</dbReference>
<dbReference type="InterPro" id="IPR001365">
    <property type="entry name" value="A_deaminase_dom"/>
</dbReference>
<evidence type="ECO:0000256" key="1">
    <source>
        <dbReference type="ARBA" id="ARBA00022723"/>
    </source>
</evidence>
<dbReference type="NCBIfam" id="NF006850">
    <property type="entry name" value="PRK09358.1-6"/>
    <property type="match status" value="1"/>
</dbReference>
<feature type="binding site" evidence="5">
    <location>
        <position position="284"/>
    </location>
    <ligand>
        <name>Zn(2+)</name>
        <dbReference type="ChEBI" id="CHEBI:29105"/>
        <note>catalytic</note>
    </ligand>
</feature>
<keyword evidence="2 5" id="KW-0378">Hydrolase</keyword>
<keyword evidence="3 5" id="KW-0862">Zinc</keyword>
<keyword evidence="4 5" id="KW-0546">Nucleotide metabolism</keyword>
<reference evidence="7 8" key="1">
    <citation type="submission" date="2011-11" db="EMBL/GenBank/DDBJ databases">
        <title>Complete sequence of Granulicella mallensis MP5ACTX8.</title>
        <authorList>
            <consortium name="US DOE Joint Genome Institute"/>
            <person name="Lucas S."/>
            <person name="Copeland A."/>
            <person name="Lapidus A."/>
            <person name="Cheng J.-F."/>
            <person name="Goodwin L."/>
            <person name="Pitluck S."/>
            <person name="Peters L."/>
            <person name="Lu M."/>
            <person name="Detter J.C."/>
            <person name="Han C."/>
            <person name="Tapia R."/>
            <person name="Land M."/>
            <person name="Hauser L."/>
            <person name="Kyrpides N."/>
            <person name="Ivanova N."/>
            <person name="Mikhailova N."/>
            <person name="Pagani I."/>
            <person name="Rawat S."/>
            <person name="Mannisto M."/>
            <person name="Haggblom M."/>
            <person name="Woyke T."/>
        </authorList>
    </citation>
    <scope>NUCLEOTIDE SEQUENCE [LARGE SCALE GENOMIC DNA]</scope>
    <source>
        <strain evidence="8">ATCC BAA-1857 / DSM 23137 / MP5ACTX8</strain>
    </source>
</reference>
<comment type="similarity">
    <text evidence="5">Belongs to the metallo-dependent hydrolases superfamily. Adenosine and AMP deaminases family. Adenine deaminase type 2 subfamily.</text>
</comment>
<comment type="catalytic activity">
    <reaction evidence="5">
        <text>adenine + H2O + H(+) = hypoxanthine + NH4(+)</text>
        <dbReference type="Rhea" id="RHEA:23688"/>
        <dbReference type="ChEBI" id="CHEBI:15377"/>
        <dbReference type="ChEBI" id="CHEBI:15378"/>
        <dbReference type="ChEBI" id="CHEBI:16708"/>
        <dbReference type="ChEBI" id="CHEBI:17368"/>
        <dbReference type="ChEBI" id="CHEBI:28938"/>
        <dbReference type="EC" id="3.5.4.2"/>
    </reaction>
</comment>
<evidence type="ECO:0000256" key="2">
    <source>
        <dbReference type="ARBA" id="ARBA00022801"/>
    </source>
</evidence>
<dbReference type="STRING" id="682795.AciX8_2366"/>
<dbReference type="RefSeq" id="WP_014265561.1">
    <property type="nucleotide sequence ID" value="NC_016631.1"/>
</dbReference>
<evidence type="ECO:0000256" key="3">
    <source>
        <dbReference type="ARBA" id="ARBA00022833"/>
    </source>
</evidence>
<evidence type="ECO:0000256" key="4">
    <source>
        <dbReference type="ARBA" id="ARBA00023080"/>
    </source>
</evidence>
<accession>G8NX69</accession>
<dbReference type="InterPro" id="IPR032466">
    <property type="entry name" value="Metal_Hydrolase"/>
</dbReference>
<dbReference type="EMBL" id="CP003130">
    <property type="protein sequence ID" value="AEU36683.1"/>
    <property type="molecule type" value="Genomic_DNA"/>
</dbReference>
<dbReference type="AlphaFoldDB" id="G8NX69"/>
<sequence>MELREAGISIEQFILTLPKAELHMHLEGSLEPEMLFSLAERNNISLRWPSVETLRAAYEFANLEDFLALYFEGCRVLVTEQDFYDVTAAYLAKASEQSVWRAEIFLGPQSFTARGVPLEDIMRGVLGAIDDAHSATGIRAGYIVSVHRHRPVEEAMEVLDAIAPWAEKVAGIGMGGPEVGYPPGRFRPFYLKAKALGYKTTVHAGEEGPPAYIREALDMLPIDRIDHGVTAHRDEELMERLAAELIPLTVCPLSNLRLKGVPSLELHPLKKMLDRGLRVSVHSDDPPYFGGYVNENLLACWRAMSLSVEDIATLARNSFLGAFATSEEIQKGVDAVNQHLDTFRTNALVASESLTK</sequence>
<dbReference type="eggNOG" id="COG1816">
    <property type="taxonomic scope" value="Bacteria"/>
</dbReference>
<dbReference type="GO" id="GO:0005829">
    <property type="term" value="C:cytosol"/>
    <property type="evidence" value="ECO:0007669"/>
    <property type="project" value="TreeGrafter"/>
</dbReference>
<dbReference type="HOGENOM" id="CLU_039228_7_0_0"/>
<protein>
    <recommendedName>
        <fullName evidence="5">Adenine deaminase</fullName>
        <shortName evidence="5">ADE</shortName>
        <ecNumber evidence="5">3.5.4.2</ecNumber>
    </recommendedName>
    <alternativeName>
        <fullName evidence="5">Adenine aminohydrolase</fullName>
        <shortName evidence="5">AAH</shortName>
    </alternativeName>
</protein>
<dbReference type="SUPFAM" id="SSF51556">
    <property type="entry name" value="Metallo-dependent hydrolases"/>
    <property type="match status" value="1"/>
</dbReference>
<dbReference type="Gene3D" id="3.20.20.140">
    <property type="entry name" value="Metal-dependent hydrolases"/>
    <property type="match status" value="1"/>
</dbReference>
<dbReference type="InterPro" id="IPR028892">
    <property type="entry name" value="ADE"/>
</dbReference>
<feature type="site" description="Important for catalytic activity" evidence="5">
    <location>
        <position position="227"/>
    </location>
</feature>
<dbReference type="HAMAP" id="MF_01962">
    <property type="entry name" value="Adenine_deaminase"/>
    <property type="match status" value="1"/>
</dbReference>
<dbReference type="PANTHER" id="PTHR43114">
    <property type="entry name" value="ADENINE DEAMINASE"/>
    <property type="match status" value="1"/>
</dbReference>
<evidence type="ECO:0000256" key="5">
    <source>
        <dbReference type="HAMAP-Rule" id="MF_01962"/>
    </source>
</evidence>
<dbReference type="Pfam" id="PF00962">
    <property type="entry name" value="A_deaminase"/>
    <property type="match status" value="1"/>
</dbReference>
<feature type="binding site" evidence="5">
    <location>
        <position position="285"/>
    </location>
    <ligand>
        <name>substrate</name>
    </ligand>
</feature>
<organism evidence="7 8">
    <name type="scientific">Granulicella mallensis (strain ATCC BAA-1857 / DSM 23137 / MP5ACTX8)</name>
    <dbReference type="NCBI Taxonomy" id="682795"/>
    <lineage>
        <taxon>Bacteria</taxon>
        <taxon>Pseudomonadati</taxon>
        <taxon>Acidobacteriota</taxon>
        <taxon>Terriglobia</taxon>
        <taxon>Terriglobales</taxon>
        <taxon>Acidobacteriaceae</taxon>
        <taxon>Granulicella</taxon>
    </lineage>
</organism>
<feature type="active site" description="Proton donor" evidence="5">
    <location>
        <position position="206"/>
    </location>
</feature>
<feature type="binding site" evidence="5">
    <location>
        <position position="23"/>
    </location>
    <ligand>
        <name>Zn(2+)</name>
        <dbReference type="ChEBI" id="CHEBI:29105"/>
        <note>catalytic</note>
    </ligand>
</feature>
<gene>
    <name evidence="7" type="ordered locus">AciX8_2366</name>
</gene>
<dbReference type="GO" id="GO:0000034">
    <property type="term" value="F:adenine deaminase activity"/>
    <property type="evidence" value="ECO:0007669"/>
    <property type="project" value="UniProtKB-UniRule"/>
</dbReference>
<proteinExistence type="inferred from homology"/>
<comment type="cofactor">
    <cofactor evidence="5">
        <name>Zn(2+)</name>
        <dbReference type="ChEBI" id="CHEBI:29105"/>
    </cofactor>
    <text evidence="5">Binds 1 zinc ion per subunit.</text>
</comment>